<reference evidence="1 2" key="1">
    <citation type="journal article" date="2017" name="Front. Microbiol.">
        <title>New Insights into the Diversity of the Genus Faecalibacterium.</title>
        <authorList>
            <person name="Benevides L."/>
            <person name="Burman S."/>
            <person name="Martin R."/>
            <person name="Robert V."/>
            <person name="Thomas M."/>
            <person name="Miquel S."/>
            <person name="Chain F."/>
            <person name="Sokol H."/>
            <person name="Bermudez-Humaran L.G."/>
            <person name="Morrison M."/>
            <person name="Langella P."/>
            <person name="Azevedo V.A."/>
            <person name="Chatel J.M."/>
            <person name="Soares S."/>
        </authorList>
    </citation>
    <scope>NUCLEOTIDE SEQUENCE [LARGE SCALE GENOMIC DNA]</scope>
    <source>
        <strain evidence="1 2">CNCM I 4573</strain>
    </source>
</reference>
<protein>
    <recommendedName>
        <fullName evidence="3">Transposon-encoded protein TnpW</fullName>
    </recommendedName>
</protein>
<accession>A0A2A7ACR4</accession>
<evidence type="ECO:0000313" key="2">
    <source>
        <dbReference type="Proteomes" id="UP000220157"/>
    </source>
</evidence>
<dbReference type="AlphaFoldDB" id="A0A2A7ACR4"/>
<gene>
    <name evidence="1" type="ORF">CGS56_02070</name>
</gene>
<sequence length="58" mass="6530">MENVKVPENKNLTPDGSFKTKDGRTTYLVSVFFNHDSTETAESKVKRLIIADLKKKCG</sequence>
<evidence type="ECO:0000313" key="1">
    <source>
        <dbReference type="EMBL" id="PDX76728.1"/>
    </source>
</evidence>
<organism evidence="1 2">
    <name type="scientific">Faecalibacterium prausnitzii</name>
    <dbReference type="NCBI Taxonomy" id="853"/>
    <lineage>
        <taxon>Bacteria</taxon>
        <taxon>Bacillati</taxon>
        <taxon>Bacillota</taxon>
        <taxon>Clostridia</taxon>
        <taxon>Eubacteriales</taxon>
        <taxon>Oscillospiraceae</taxon>
        <taxon>Faecalibacterium</taxon>
    </lineage>
</organism>
<evidence type="ECO:0008006" key="3">
    <source>
        <dbReference type="Google" id="ProtNLM"/>
    </source>
</evidence>
<dbReference type="EMBL" id="NMTW01000011">
    <property type="protein sequence ID" value="PDX76728.1"/>
    <property type="molecule type" value="Genomic_DNA"/>
</dbReference>
<proteinExistence type="predicted"/>
<dbReference type="Pfam" id="PF14202">
    <property type="entry name" value="TnpW"/>
    <property type="match status" value="1"/>
</dbReference>
<comment type="caution">
    <text evidence="1">The sequence shown here is derived from an EMBL/GenBank/DDBJ whole genome shotgun (WGS) entry which is preliminary data.</text>
</comment>
<dbReference type="RefSeq" id="WP_097784879.1">
    <property type="nucleotide sequence ID" value="NZ_JAWHPQ010000022.1"/>
</dbReference>
<dbReference type="InterPro" id="IPR026990">
    <property type="entry name" value="TnpW"/>
</dbReference>
<name>A0A2A7ACR4_9FIRM</name>
<dbReference type="Proteomes" id="UP000220157">
    <property type="component" value="Unassembled WGS sequence"/>
</dbReference>